<feature type="chain" id="PRO_5044289806" evidence="6">
    <location>
        <begin position="33"/>
        <end position="357"/>
    </location>
</feature>
<dbReference type="Gene3D" id="3.90.1720.10">
    <property type="entry name" value="endopeptidase domain like (from Nostoc punctiforme)"/>
    <property type="match status" value="1"/>
</dbReference>
<sequence>MAVVFGSSRGRFVSTVSAFALCAALGAHTTFAPDIQAQEIENNQTQDADDVSGLIEEVSKVAREVSAKNEEVKSLEDKLAAKEEELAGLVAKVDESTRAADEAEKLLQASQSNVDSIAQSRYRGDTLDPFIATLNAQDPTAAVERLGYLGAISRGAQRSLNSITEYSQAAESARAQAAEAVASAEKIKAELEKERDTVIADRDDLKQRQQDIEARVDALSPELREAWENQNNPLSGIDLAELGANATGAVAAALSKQGSPYDWGATGPNSFDCSGLMYWAYQQQGKSIPRTSQAQIAGGQSVSIDDLQPGDIVGYFPGVTHVGMYIGNGQIVHASTYGVPVQVVPVDSMPISGASRY</sequence>
<evidence type="ECO:0000313" key="8">
    <source>
        <dbReference type="EMBL" id="NME88315.1"/>
    </source>
</evidence>
<dbReference type="InterPro" id="IPR051794">
    <property type="entry name" value="PG_Endopeptidase_C40"/>
</dbReference>
<dbReference type="AlphaFoldDB" id="A0AB36CHP4"/>
<protein>
    <submittedName>
        <fullName evidence="8">Hydrolase</fullName>
    </submittedName>
</protein>
<evidence type="ECO:0000256" key="5">
    <source>
        <dbReference type="SAM" id="Coils"/>
    </source>
</evidence>
<accession>A0AB36CHP4</accession>
<evidence type="ECO:0000313" key="9">
    <source>
        <dbReference type="Proteomes" id="UP000544551"/>
    </source>
</evidence>
<reference evidence="8 9" key="1">
    <citation type="submission" date="2020-04" db="EMBL/GenBank/DDBJ databases">
        <authorList>
            <person name="Hitch T.C.A."/>
            <person name="Wylensek D."/>
            <person name="Clavel T."/>
        </authorList>
    </citation>
    <scope>NUCLEOTIDE SEQUENCE [LARGE SCALE GENOMIC DNA]</scope>
    <source>
        <strain evidence="8 9">BL-383-APC-3D</strain>
    </source>
</reference>
<keyword evidence="5" id="KW-0175">Coiled coil</keyword>
<evidence type="ECO:0000256" key="4">
    <source>
        <dbReference type="ARBA" id="ARBA00022807"/>
    </source>
</evidence>
<evidence type="ECO:0000256" key="1">
    <source>
        <dbReference type="ARBA" id="ARBA00007074"/>
    </source>
</evidence>
<keyword evidence="3 8" id="KW-0378">Hydrolase</keyword>
<feature type="signal peptide" evidence="6">
    <location>
        <begin position="1"/>
        <end position="32"/>
    </location>
</feature>
<comment type="caution">
    <text evidence="8">The sequence shown here is derived from an EMBL/GenBank/DDBJ whole genome shotgun (WGS) entry which is preliminary data.</text>
</comment>
<feature type="coiled-coil region" evidence="5">
    <location>
        <begin position="170"/>
        <end position="208"/>
    </location>
</feature>
<dbReference type="PANTHER" id="PTHR47359">
    <property type="entry name" value="PEPTIDOGLYCAN DL-ENDOPEPTIDASE CWLO"/>
    <property type="match status" value="1"/>
</dbReference>
<gene>
    <name evidence="8" type="ORF">HF853_01175</name>
</gene>
<dbReference type="RefSeq" id="WP_168968854.1">
    <property type="nucleotide sequence ID" value="NZ_DAMCGO010000012.1"/>
</dbReference>
<name>A0AB36CHP4_9CORY</name>
<dbReference type="EMBL" id="JABAFZ010000001">
    <property type="protein sequence ID" value="NME88315.1"/>
    <property type="molecule type" value="Genomic_DNA"/>
</dbReference>
<evidence type="ECO:0000259" key="7">
    <source>
        <dbReference type="PROSITE" id="PS51935"/>
    </source>
</evidence>
<proteinExistence type="inferred from homology"/>
<dbReference type="Proteomes" id="UP000544551">
    <property type="component" value="Unassembled WGS sequence"/>
</dbReference>
<dbReference type="PANTHER" id="PTHR47359:SF3">
    <property type="entry name" value="NLP_P60 DOMAIN-CONTAINING PROTEIN-RELATED"/>
    <property type="match status" value="1"/>
</dbReference>
<dbReference type="GO" id="GO:0008234">
    <property type="term" value="F:cysteine-type peptidase activity"/>
    <property type="evidence" value="ECO:0007669"/>
    <property type="project" value="UniProtKB-KW"/>
</dbReference>
<keyword evidence="6" id="KW-0732">Signal</keyword>
<comment type="similarity">
    <text evidence="1">Belongs to the peptidase C40 family.</text>
</comment>
<feature type="domain" description="NlpC/P60" evidence="7">
    <location>
        <begin position="243"/>
        <end position="357"/>
    </location>
</feature>
<dbReference type="SUPFAM" id="SSF54001">
    <property type="entry name" value="Cysteine proteinases"/>
    <property type="match status" value="1"/>
</dbReference>
<feature type="coiled-coil region" evidence="5">
    <location>
        <begin position="58"/>
        <end position="113"/>
    </location>
</feature>
<evidence type="ECO:0000256" key="3">
    <source>
        <dbReference type="ARBA" id="ARBA00022801"/>
    </source>
</evidence>
<keyword evidence="4" id="KW-0788">Thiol protease</keyword>
<dbReference type="Pfam" id="PF00877">
    <property type="entry name" value="NLPC_P60"/>
    <property type="match status" value="1"/>
</dbReference>
<dbReference type="InterPro" id="IPR000064">
    <property type="entry name" value="NLP_P60_dom"/>
</dbReference>
<evidence type="ECO:0000256" key="2">
    <source>
        <dbReference type="ARBA" id="ARBA00022670"/>
    </source>
</evidence>
<organism evidence="8 9">
    <name type="scientific">Corynebacterium stationis</name>
    <dbReference type="NCBI Taxonomy" id="1705"/>
    <lineage>
        <taxon>Bacteria</taxon>
        <taxon>Bacillati</taxon>
        <taxon>Actinomycetota</taxon>
        <taxon>Actinomycetes</taxon>
        <taxon>Mycobacteriales</taxon>
        <taxon>Corynebacteriaceae</taxon>
        <taxon>Corynebacterium</taxon>
    </lineage>
</organism>
<dbReference type="GO" id="GO:0006508">
    <property type="term" value="P:proteolysis"/>
    <property type="evidence" value="ECO:0007669"/>
    <property type="project" value="UniProtKB-KW"/>
</dbReference>
<dbReference type="PROSITE" id="PS51935">
    <property type="entry name" value="NLPC_P60"/>
    <property type="match status" value="1"/>
</dbReference>
<evidence type="ECO:0000256" key="6">
    <source>
        <dbReference type="SAM" id="SignalP"/>
    </source>
</evidence>
<keyword evidence="2" id="KW-0645">Protease</keyword>
<dbReference type="InterPro" id="IPR038765">
    <property type="entry name" value="Papain-like_cys_pep_sf"/>
</dbReference>